<feature type="transmembrane region" description="Helical" evidence="1">
    <location>
        <begin position="14"/>
        <end position="32"/>
    </location>
</feature>
<proteinExistence type="predicted"/>
<dbReference type="Proteomes" id="UP001280897">
    <property type="component" value="Unassembled WGS sequence"/>
</dbReference>
<dbReference type="EMBL" id="JAWJAV010000004">
    <property type="protein sequence ID" value="MDV2621666.1"/>
    <property type="molecule type" value="Genomic_DNA"/>
</dbReference>
<dbReference type="KEGG" id="paci:A4V11_04750"/>
<dbReference type="GeneID" id="57366468"/>
<gene>
    <name evidence="2" type="ORF">R0G89_07970</name>
</gene>
<evidence type="ECO:0000313" key="3">
    <source>
        <dbReference type="Proteomes" id="UP001280897"/>
    </source>
</evidence>
<keyword evidence="1" id="KW-0472">Membrane</keyword>
<evidence type="ECO:0000313" key="2">
    <source>
        <dbReference type="EMBL" id="MDV2621666.1"/>
    </source>
</evidence>
<organism evidence="2 3">
    <name type="scientific">Pediococcus acidilactici</name>
    <dbReference type="NCBI Taxonomy" id="1254"/>
    <lineage>
        <taxon>Bacteria</taxon>
        <taxon>Bacillati</taxon>
        <taxon>Bacillota</taxon>
        <taxon>Bacilli</taxon>
        <taxon>Lactobacillales</taxon>
        <taxon>Lactobacillaceae</taxon>
        <taxon>Pediococcus</taxon>
        <taxon>Pediococcus acidilactici group</taxon>
    </lineage>
</organism>
<protein>
    <submittedName>
        <fullName evidence="2">Uncharacterized protein</fullName>
    </submittedName>
</protein>
<dbReference type="RefSeq" id="WP_008841863.1">
    <property type="nucleotide sequence ID" value="NZ_CP015206.1"/>
</dbReference>
<reference evidence="2" key="1">
    <citation type="journal article" date="2023" name="PeerJ">
        <title>Selection and evaluation of lactic acid bacteria from chicken feces in Thailand as potential probiotics.</title>
        <authorList>
            <person name="Khurajog B."/>
            <person name="Disastra Y."/>
            <person name="Lawwyne L.D."/>
            <person name="Sirichokchatchawan W."/>
            <person name="Niyomtham W."/>
            <person name="Yindee J."/>
            <person name="Hampson D.J."/>
            <person name="Prapasarakul N."/>
        </authorList>
    </citation>
    <scope>NUCLEOTIDE SEQUENCE</scope>
    <source>
        <strain evidence="2">BF9</strain>
    </source>
</reference>
<reference evidence="2" key="2">
    <citation type="submission" date="2023-10" db="EMBL/GenBank/DDBJ databases">
        <authorList>
            <person name="Khurajog B."/>
        </authorList>
    </citation>
    <scope>NUCLEOTIDE SEQUENCE</scope>
    <source>
        <strain evidence="2">BF9</strain>
    </source>
</reference>
<keyword evidence="1" id="KW-1133">Transmembrane helix</keyword>
<name>A0AAW8YJE3_PEDAC</name>
<keyword evidence="1" id="KW-0812">Transmembrane</keyword>
<dbReference type="AlphaFoldDB" id="A0AAW8YJE3"/>
<accession>A0AAW8YJE3</accession>
<comment type="caution">
    <text evidence="2">The sequence shown here is derived from an EMBL/GenBank/DDBJ whole genome shotgun (WGS) entry which is preliminary data.</text>
</comment>
<sequence length="397" mass="44145">MDKFKTFITQNKKLVYGVIAIIIIAAGAKIGYDYHSNNIISRIEVKFYGYNGHGDAVISNAESVNKYMTRRVLQKDHIKKDVINKIVSHPDAFDYSMLSSEDQYKIQSSIEDLSSTRLEFKGKSTELKNGDKVTVTFKNSNSELPFRDGKKTFTVKGLKKTTKVSSNKIFNQLKIKALGINGKGQIALSSKNSDLINSNIKVKNNGHLSNGDVISLTLPKAAFKDSSGKHQYTGSRTFKYKISGLIDSKSITNVDDITDATDTVMSDYTDDKQFADEKYTSKFVNLYVTPYNENEEEYYDDDVNEVSSKVEVADASENSTSSSNKLSIVAIYSVNSSDADDDDEPENVAVEVNNLSLNDGKLNIKDKKITSDDNVSTLSDSIKTYERNLEVSGLKLK</sequence>
<evidence type="ECO:0000256" key="1">
    <source>
        <dbReference type="SAM" id="Phobius"/>
    </source>
</evidence>